<evidence type="ECO:0000313" key="1">
    <source>
        <dbReference type="EMBL" id="CAL1393314.1"/>
    </source>
</evidence>
<reference evidence="1 2" key="1">
    <citation type="submission" date="2024-04" db="EMBL/GenBank/DDBJ databases">
        <authorList>
            <person name="Fracassetti M."/>
        </authorList>
    </citation>
    <scope>NUCLEOTIDE SEQUENCE [LARGE SCALE GENOMIC DNA]</scope>
</reference>
<protein>
    <submittedName>
        <fullName evidence="1">Uncharacterized protein</fullName>
    </submittedName>
</protein>
<evidence type="ECO:0000313" key="2">
    <source>
        <dbReference type="Proteomes" id="UP001497516"/>
    </source>
</evidence>
<proteinExistence type="predicted"/>
<keyword evidence="2" id="KW-1185">Reference proteome</keyword>
<dbReference type="EMBL" id="OZ034819">
    <property type="protein sequence ID" value="CAL1393314.1"/>
    <property type="molecule type" value="Genomic_DNA"/>
</dbReference>
<dbReference type="AlphaFoldDB" id="A0AAV2F552"/>
<accession>A0AAV2F552</accession>
<sequence>MRQDEGSRSVCNENEFYASSHVFHETTTSHESKRRNIQRKWVDGGVLQVATAQKLGQKGHDERTDKEEEVEYKRKRPLVATVQKKLKELLLTVMEVAPRTRNVQYLKLHIQHFIHTTVIHH</sequence>
<gene>
    <name evidence="1" type="ORF">LTRI10_LOCUS33899</name>
</gene>
<name>A0AAV2F552_9ROSI</name>
<dbReference type="Proteomes" id="UP001497516">
    <property type="component" value="Chromosome 6"/>
</dbReference>
<organism evidence="1 2">
    <name type="scientific">Linum trigynum</name>
    <dbReference type="NCBI Taxonomy" id="586398"/>
    <lineage>
        <taxon>Eukaryota</taxon>
        <taxon>Viridiplantae</taxon>
        <taxon>Streptophyta</taxon>
        <taxon>Embryophyta</taxon>
        <taxon>Tracheophyta</taxon>
        <taxon>Spermatophyta</taxon>
        <taxon>Magnoliopsida</taxon>
        <taxon>eudicotyledons</taxon>
        <taxon>Gunneridae</taxon>
        <taxon>Pentapetalae</taxon>
        <taxon>rosids</taxon>
        <taxon>fabids</taxon>
        <taxon>Malpighiales</taxon>
        <taxon>Linaceae</taxon>
        <taxon>Linum</taxon>
    </lineage>
</organism>